<feature type="compositionally biased region" description="Basic and acidic residues" evidence="1">
    <location>
        <begin position="1251"/>
        <end position="1295"/>
    </location>
</feature>
<feature type="compositionally biased region" description="Low complexity" evidence="1">
    <location>
        <begin position="1892"/>
        <end position="1909"/>
    </location>
</feature>
<feature type="compositionally biased region" description="Polar residues" evidence="1">
    <location>
        <begin position="877"/>
        <end position="895"/>
    </location>
</feature>
<feature type="compositionally biased region" description="Basic and acidic residues" evidence="1">
    <location>
        <begin position="1153"/>
        <end position="1183"/>
    </location>
</feature>
<dbReference type="Proteomes" id="UP001642540">
    <property type="component" value="Unassembled WGS sequence"/>
</dbReference>
<feature type="compositionally biased region" description="Low complexity" evidence="1">
    <location>
        <begin position="2070"/>
        <end position="2085"/>
    </location>
</feature>
<feature type="region of interest" description="Disordered" evidence="1">
    <location>
        <begin position="1029"/>
        <end position="1113"/>
    </location>
</feature>
<feature type="compositionally biased region" description="Basic and acidic residues" evidence="1">
    <location>
        <begin position="1078"/>
        <end position="1097"/>
    </location>
</feature>
<feature type="compositionally biased region" description="Low complexity" evidence="1">
    <location>
        <begin position="2023"/>
        <end position="2033"/>
    </location>
</feature>
<feature type="compositionally biased region" description="Low complexity" evidence="1">
    <location>
        <begin position="2231"/>
        <end position="2246"/>
    </location>
</feature>
<feature type="compositionally biased region" description="Low complexity" evidence="1">
    <location>
        <begin position="844"/>
        <end position="861"/>
    </location>
</feature>
<dbReference type="InterPro" id="IPR036872">
    <property type="entry name" value="CH_dom_sf"/>
</dbReference>
<feature type="compositionally biased region" description="Polar residues" evidence="1">
    <location>
        <begin position="2361"/>
        <end position="2382"/>
    </location>
</feature>
<feature type="compositionally biased region" description="Basic and acidic residues" evidence="1">
    <location>
        <begin position="2491"/>
        <end position="2501"/>
    </location>
</feature>
<feature type="compositionally biased region" description="Low complexity" evidence="1">
    <location>
        <begin position="283"/>
        <end position="308"/>
    </location>
</feature>
<feature type="compositionally biased region" description="Polar residues" evidence="1">
    <location>
        <begin position="947"/>
        <end position="961"/>
    </location>
</feature>
<feature type="compositionally biased region" description="Basic and acidic residues" evidence="1">
    <location>
        <begin position="1868"/>
        <end position="1884"/>
    </location>
</feature>
<dbReference type="PANTHER" id="PTHR23167:SF88">
    <property type="entry name" value="CALPONIN-HOMOLOGY (CH) DOMAIN-CONTAINING PROTEIN"/>
    <property type="match status" value="1"/>
</dbReference>
<feature type="compositionally biased region" description="Polar residues" evidence="1">
    <location>
        <begin position="2044"/>
        <end position="2060"/>
    </location>
</feature>
<feature type="compositionally biased region" description="Polar residues" evidence="1">
    <location>
        <begin position="1931"/>
        <end position="1948"/>
    </location>
</feature>
<gene>
    <name evidence="3" type="ORF">ODALV1_LOCUS1711</name>
</gene>
<feature type="compositionally biased region" description="Low complexity" evidence="1">
    <location>
        <begin position="134"/>
        <end position="143"/>
    </location>
</feature>
<feature type="region of interest" description="Disordered" evidence="1">
    <location>
        <begin position="622"/>
        <end position="664"/>
    </location>
</feature>
<feature type="compositionally biased region" description="Polar residues" evidence="1">
    <location>
        <begin position="273"/>
        <end position="282"/>
    </location>
</feature>
<feature type="compositionally biased region" description="Low complexity" evidence="1">
    <location>
        <begin position="2409"/>
        <end position="2430"/>
    </location>
</feature>
<feature type="compositionally biased region" description="Acidic residues" evidence="1">
    <location>
        <begin position="1686"/>
        <end position="1696"/>
    </location>
</feature>
<feature type="compositionally biased region" description="Low complexity" evidence="1">
    <location>
        <begin position="2514"/>
        <end position="2527"/>
    </location>
</feature>
<feature type="region of interest" description="Disordered" evidence="1">
    <location>
        <begin position="1408"/>
        <end position="1452"/>
    </location>
</feature>
<feature type="compositionally biased region" description="Basic and acidic residues" evidence="1">
    <location>
        <begin position="1029"/>
        <end position="1038"/>
    </location>
</feature>
<keyword evidence="4" id="KW-1185">Reference proteome</keyword>
<feature type="compositionally biased region" description="Basic and acidic residues" evidence="1">
    <location>
        <begin position="2323"/>
        <end position="2334"/>
    </location>
</feature>
<feature type="compositionally biased region" description="Basic and acidic residues" evidence="1">
    <location>
        <begin position="896"/>
        <end position="906"/>
    </location>
</feature>
<dbReference type="CDD" id="cd21200">
    <property type="entry name" value="CH_SMTN-like"/>
    <property type="match status" value="1"/>
</dbReference>
<dbReference type="Pfam" id="PF12510">
    <property type="entry name" value="Smoothelin"/>
    <property type="match status" value="1"/>
</dbReference>
<organism evidence="3 4">
    <name type="scientific">Orchesella dallaii</name>
    <dbReference type="NCBI Taxonomy" id="48710"/>
    <lineage>
        <taxon>Eukaryota</taxon>
        <taxon>Metazoa</taxon>
        <taxon>Ecdysozoa</taxon>
        <taxon>Arthropoda</taxon>
        <taxon>Hexapoda</taxon>
        <taxon>Collembola</taxon>
        <taxon>Entomobryomorpha</taxon>
        <taxon>Entomobryoidea</taxon>
        <taxon>Orchesellidae</taxon>
        <taxon>Orchesellinae</taxon>
        <taxon>Orchesella</taxon>
    </lineage>
</organism>
<evidence type="ECO:0000313" key="3">
    <source>
        <dbReference type="EMBL" id="CAL8071428.1"/>
    </source>
</evidence>
<feature type="compositionally biased region" description="Basic and acidic residues" evidence="1">
    <location>
        <begin position="2431"/>
        <end position="2445"/>
    </location>
</feature>
<feature type="compositionally biased region" description="Polar residues" evidence="1">
    <location>
        <begin position="2145"/>
        <end position="2157"/>
    </location>
</feature>
<feature type="compositionally biased region" description="Basic and acidic residues" evidence="1">
    <location>
        <begin position="803"/>
        <end position="813"/>
    </location>
</feature>
<feature type="compositionally biased region" description="Basic and acidic residues" evidence="1">
    <location>
        <begin position="1974"/>
        <end position="2013"/>
    </location>
</feature>
<feature type="compositionally biased region" description="Polar residues" evidence="1">
    <location>
        <begin position="2787"/>
        <end position="2797"/>
    </location>
</feature>
<feature type="compositionally biased region" description="Basic and acidic residues" evidence="1">
    <location>
        <begin position="974"/>
        <end position="987"/>
    </location>
</feature>
<feature type="compositionally biased region" description="Basic and acidic residues" evidence="1">
    <location>
        <begin position="862"/>
        <end position="875"/>
    </location>
</feature>
<feature type="compositionally biased region" description="Basic and acidic residues" evidence="1">
    <location>
        <begin position="1526"/>
        <end position="1535"/>
    </location>
</feature>
<feature type="compositionally biased region" description="Low complexity" evidence="1">
    <location>
        <begin position="2828"/>
        <end position="2891"/>
    </location>
</feature>
<dbReference type="EMBL" id="CAXLJM020000006">
    <property type="protein sequence ID" value="CAL8071428.1"/>
    <property type="molecule type" value="Genomic_DNA"/>
</dbReference>
<feature type="compositionally biased region" description="Polar residues" evidence="1">
    <location>
        <begin position="2343"/>
        <end position="2354"/>
    </location>
</feature>
<name>A0ABP1PMN0_9HEXA</name>
<feature type="compositionally biased region" description="Low complexity" evidence="1">
    <location>
        <begin position="2202"/>
        <end position="2215"/>
    </location>
</feature>
<feature type="compositionally biased region" description="Basic and acidic residues" evidence="1">
    <location>
        <begin position="699"/>
        <end position="742"/>
    </location>
</feature>
<feature type="region of interest" description="Disordered" evidence="1">
    <location>
        <begin position="385"/>
        <end position="595"/>
    </location>
</feature>
<feature type="compositionally biased region" description="Low complexity" evidence="1">
    <location>
        <begin position="2802"/>
        <end position="2815"/>
    </location>
</feature>
<feature type="compositionally biased region" description="Low complexity" evidence="1">
    <location>
        <begin position="385"/>
        <end position="410"/>
    </location>
</feature>
<feature type="compositionally biased region" description="Basic and acidic residues" evidence="1">
    <location>
        <begin position="648"/>
        <end position="658"/>
    </location>
</feature>
<feature type="compositionally biased region" description="Basic and acidic residues" evidence="1">
    <location>
        <begin position="1443"/>
        <end position="1452"/>
    </location>
</feature>
<feature type="compositionally biased region" description="Basic and acidic residues" evidence="1">
    <location>
        <begin position="517"/>
        <end position="534"/>
    </location>
</feature>
<feature type="compositionally biased region" description="Polar residues" evidence="1">
    <location>
        <begin position="1910"/>
        <end position="1924"/>
    </location>
</feature>
<sequence length="3039" mass="329423">MTSTQSTTTIAISTSGKCANIEDILDENVLREMWQDTEDADAKRQIRSRMYKLREERLKEYYGREGHGILESILNPLSDEGMEGSSMEGSRVKTVTSTESHSVDGQTVVQSTTVHAKQTMSKVLKSSGENVINSSVTSTTTTTGGKQEGSVVTKGRLNNKDRTSQLQDIKSQQRASPKRNVSSSEIIKPLSKKSSVDSDISVSKVTTQGNNVRNKGMTNGVVSKRKQTTTTVTSGSGNAGDGRVTTTRTTVVATATKGGEGETGEEEDKAVSLSKNFQQSKFSSTTMSTVMTSSMSSSSTSAHVTSSSRAIKESSNTTQISSLGSGGGGGTSTKSVTSTTVRTTISGDGNPSISQREIVGQNEDRSGVMDENLEVGKVVIKEISSSATANDSATAASQSSTTQNRTSSTRTARRDVDANLMNGVSADSDVKSSSRRATSGSMTTKTTTSSSRRPGKSATPNEINDKTSSSVSTKSNRSSTTASNRSPSASFTSQANTNTSTTTTSNIVGKSEASTEAQEKVCRRANKLSRESSPKSRGGRKQVVEENIQSSQQQQNTSSTKPSRVSSKARVSEKQQQQLSATTTETGKVSVAATKVEPDKTEEKIMRELDILDTYLSQRSASIDEGNRDETRAARGASPASKMNGSHGGERKVQKSDKNFSLGKATTATTTATTTEVDVMVAGVEPPFTRTTYKYNCPGDDHRHNHHDHSPDKSPERNADERKRSPEKGRATPGVKVDKNELEDQIITGEVSTPARTTTLSSDRARVSSQKATSTVVKPDKSGKPKRTSSQSPEKTKRNVSSRIDESGGEVKEAVISSSRAQPLNASKNPNQDNTNSRGRRTGSSKPTSTSTTTSSSSGTVGRRDVAASRTKADELISTQSTSRVSEMKSGTSHTMTKEQKYEADILSRPSVFSAKRATPVAPAPAKPDPNPRLSRGSESSPERDVTLSTTGSRVTSQRTTVASVVGSSVKQVSKREEHLHDAHQADDELEFEEEGDPLSPPKRFTTSGKYLESPGAVLKAKSLFETKAHEAAKDRSSIELGSRVSTSPKLTVSRKAALFEARSRGERVSISSGSTHSLDDKQETHSSEKMSQEHRYRTARIPEPTERAVSIDNERRVSHVISLTPDESIMLSNISQLTEEEVEADSKTVSSKVKETEREKSTRTRAQPRHESKPSRATDKKKPLSSSSPTRTETRSKSPNRAQKPEKESVRKTPTPAQSPERPREAEQGKLSQRRSERNMSIDNVQSQRKIVEESKRQESTERTVRKRDSSSTKIDKQTEKSEDISGQKRRDSRGISTSSKITSDGTQQRKALQDIEQKNIESRENIINDAQRKEIISTNQTTLSELKSTNVVKATMRQTEAAVYSQEALATTTSNTTLLSRQIDEDVNLNAAPLELPQKTTQKLETITTTSSPRVCKRASKSPERPDPLSKRGSETTTTSAERRRSSNTIERKVEAIMASFKQTPSSTTITTSSSTRMTTSELNAVDEMNDIFELETLLDKATDYDERSKIRGRLRFLKRKALMDKHKADSPERSTPAGDEIKVESSTARISNTVTSTTSAAERRASRENRVTSRNSSERQTSSSTDRRVSSRKSSDELVQQRRKSSVDKENRLEDDGGRSSRSVSPLKIERPVPGRRRRSSLEQQDIQAIIEKQKITSRKINKLESRSSSGKLRLIPATPTTENEEVERDDESPSPQPQPYDIVAQRAEEQRRKLSSETSELLSNRKYSRDNEKQASKREEKSSAVSESTRQDHDLYSSRRSSRNLEEDRTEIDSMRRSVVKTGSMSRLRQTEEERSVREKSPEQQRSKPSSRASSPERSSIPISARMRCELSRERSLSPPKVIPKDTSLSTFETEETTDVSAIIEEKTIIEDAPGEKTVEETEITSNSREQSVSRKVSSRKTSSEIATSQGEKSTRSTSVPRRDSSKTITSKATEPATPETNKPSQRKRSTEESAVSKTTRSSAYTRKGSSKEISKRSSIAEETSEKLIEKTEQERLSGNERSNKEVASIRKTHKAESESIQSQSLSASKVADTPRENAPDNQATTTGTTPESRSSVQKEESEGVTAPTSQTTTTSSSSRSLQGITEQKSRSTTSSIGTTSTATTSAPTTTSRRAVGGTYSSQSQKSGSSTKGKTGTTSSEKVQSTETVTSSYGIGPVDDDGTPLFGLRALRKIKQVQEQMETTSESPADTDGQKIGSSSSTSSPALPQPSNDAPVEPKVPTKRVVPSSTPETTTPTTSFTTNLRSNDMYGLRALRKHAAASTSADNEEIYQPSSSSTSREKRTSGTVMSTTVSSSQTSNATSSTSRGERVSGQSLSRKSSELEKGETKGMDNSAAGESMTSSTTSVSNESGRKLSSPKSILKKTSSFTGSARKTSSGGLKDEQVTSSVVASEVAIPEGGKAETSTRSGSSSTTTATTARSSTTSSSRKDSNASTTSERKMSSKVTSQDDESWRRQRSTSPASKQVASASTASSIATFSRGKVGRSSVREMSKRFQESSDDVSDQTIKASSSTTSISSEVRTSTGRESPSMSRGTREGSPSRIPLSIKSTTVSTVTTSDGTGVAKDTRENIQSSEMTGVSSSVQSMETGEPGGVCKIREQNYQQQTIESSSTGSRTTVVQSRVVTSASKSSSRTTARSFLTDQSPIQNLEDVIVRMRGEDHELMPPFGEQDGEATSTPVQSNQGRNLLNKFIGAQVIMQAVEPMLKAQKVSMSSSLEQSGVDVETETDTSKLREMLESCEGEEERDRIQCRIKSLGGSSSVEVVEERRSSSTQLIQQSSTASESGDQQTQQQDPLVLSQSGGTISASSTSADVTVESKAKKSAEAVTSSSSKSVECEQSSDMKASSSFTSSSSSSTTSMASSSVSTATNTQSVSSSSSTIKSMSRSSIPAPPMNKFKAMDLQANQGKKAAAPLFKFANDGLKASAGSAKEMLLYWCQCRTRDYESVKIDNFSSSWSDGLAFCALIHHFYPDAFDFNSLNPRNRKHNFDLAFRTAEEKAGIYPLLDTEDMVAMGTRPDWKCVFTYVQSMYHKLKDM</sequence>
<feature type="compositionally biased region" description="Basic and acidic residues" evidence="1">
    <location>
        <begin position="1831"/>
        <end position="1840"/>
    </location>
</feature>
<feature type="compositionally biased region" description="Polar residues" evidence="1">
    <location>
        <begin position="816"/>
        <end position="836"/>
    </location>
</feature>
<feature type="region of interest" description="Disordered" evidence="1">
    <location>
        <begin position="2763"/>
        <end position="2898"/>
    </location>
</feature>
<feature type="compositionally biased region" description="Pro residues" evidence="1">
    <location>
        <begin position="922"/>
        <end position="931"/>
    </location>
</feature>
<feature type="compositionally biased region" description="Low complexity" evidence="1">
    <location>
        <begin position="1811"/>
        <end position="1830"/>
    </location>
</feature>
<feature type="compositionally biased region" description="Low complexity" evidence="1">
    <location>
        <begin position="2095"/>
        <end position="2144"/>
    </location>
</feature>
<dbReference type="InterPro" id="IPR022189">
    <property type="entry name" value="SMTN"/>
</dbReference>
<feature type="compositionally biased region" description="Acidic residues" evidence="1">
    <location>
        <begin position="988"/>
        <end position="997"/>
    </location>
</feature>
<feature type="compositionally biased region" description="Basic and acidic residues" evidence="1">
    <location>
        <begin position="1731"/>
        <end position="1746"/>
    </location>
</feature>
<feature type="compositionally biased region" description="Low complexity" evidence="1">
    <location>
        <begin position="332"/>
        <end position="347"/>
    </location>
</feature>
<dbReference type="Gene3D" id="1.10.418.10">
    <property type="entry name" value="Calponin-like domain"/>
    <property type="match status" value="1"/>
</dbReference>
<proteinExistence type="predicted"/>
<feature type="compositionally biased region" description="Low complexity" evidence="1">
    <location>
        <begin position="2289"/>
        <end position="2310"/>
    </location>
</feature>
<feature type="region of interest" description="Disordered" evidence="1">
    <location>
        <begin position="693"/>
        <end position="1011"/>
    </location>
</feature>
<accession>A0ABP1PMN0</accession>
<feature type="compositionally biased region" description="Polar residues" evidence="1">
    <location>
        <begin position="164"/>
        <end position="185"/>
    </location>
</feature>
<dbReference type="Pfam" id="PF00307">
    <property type="entry name" value="CH"/>
    <property type="match status" value="1"/>
</dbReference>
<dbReference type="PANTHER" id="PTHR23167">
    <property type="entry name" value="CALPONIN HOMOLOGY DOMAIN-CONTAINING PROTEIN DDB_G0272472-RELATED"/>
    <property type="match status" value="1"/>
</dbReference>
<feature type="region of interest" description="Disordered" evidence="1">
    <location>
        <begin position="1526"/>
        <end position="2169"/>
    </location>
</feature>
<feature type="compositionally biased region" description="Basic and acidic residues" evidence="1">
    <location>
        <begin position="1222"/>
        <end position="1241"/>
    </location>
</feature>
<evidence type="ECO:0000313" key="4">
    <source>
        <dbReference type="Proteomes" id="UP001642540"/>
    </source>
</evidence>
<feature type="compositionally biased region" description="Low complexity" evidence="1">
    <location>
        <begin position="467"/>
        <end position="506"/>
    </location>
</feature>
<feature type="compositionally biased region" description="Polar residues" evidence="1">
    <location>
        <begin position="1547"/>
        <end position="1557"/>
    </location>
</feature>
<feature type="compositionally biased region" description="Polar residues" evidence="1">
    <location>
        <begin position="206"/>
        <end position="221"/>
    </location>
</feature>
<evidence type="ECO:0000259" key="2">
    <source>
        <dbReference type="PROSITE" id="PS50021"/>
    </source>
</evidence>
<dbReference type="InterPro" id="IPR001715">
    <property type="entry name" value="CH_dom"/>
</dbReference>
<protein>
    <recommendedName>
        <fullName evidence="2">Calponin-homology (CH) domain-containing protein</fullName>
    </recommendedName>
</protein>
<dbReference type="InterPro" id="IPR050540">
    <property type="entry name" value="F-actin_Monoox_Mical"/>
</dbReference>
<feature type="compositionally biased region" description="Low complexity" evidence="1">
    <location>
        <begin position="2774"/>
        <end position="2786"/>
    </location>
</feature>
<evidence type="ECO:0000256" key="1">
    <source>
        <dbReference type="SAM" id="MobiDB-lite"/>
    </source>
</evidence>
<feature type="compositionally biased region" description="Low complexity" evidence="1">
    <location>
        <begin position="962"/>
        <end position="972"/>
    </location>
</feature>
<feature type="compositionally biased region" description="Polar residues" evidence="1">
    <location>
        <begin position="750"/>
        <end position="776"/>
    </location>
</feature>
<feature type="compositionally biased region" description="Basic and acidic residues" evidence="1">
    <location>
        <begin position="1793"/>
        <end position="1810"/>
    </location>
</feature>
<dbReference type="SUPFAM" id="SSF47576">
    <property type="entry name" value="Calponin-homology domain, CH-domain"/>
    <property type="match status" value="1"/>
</dbReference>
<feature type="region of interest" description="Disordered" evidence="1">
    <location>
        <begin position="134"/>
        <end position="371"/>
    </location>
</feature>
<feature type="region of interest" description="Disordered" evidence="1">
    <location>
        <begin position="2181"/>
        <end position="2548"/>
    </location>
</feature>
<feature type="compositionally biased region" description="Polar residues" evidence="1">
    <location>
        <begin position="1296"/>
        <end position="1311"/>
    </location>
</feature>
<dbReference type="SMART" id="SM00033">
    <property type="entry name" value="CH"/>
    <property type="match status" value="1"/>
</dbReference>
<feature type="compositionally biased region" description="Low complexity" evidence="1">
    <location>
        <begin position="1575"/>
        <end position="1587"/>
    </location>
</feature>
<reference evidence="3 4" key="1">
    <citation type="submission" date="2024-08" db="EMBL/GenBank/DDBJ databases">
        <authorList>
            <person name="Cucini C."/>
            <person name="Frati F."/>
        </authorList>
    </citation>
    <scope>NUCLEOTIDE SEQUENCE [LARGE SCALE GENOMIC DNA]</scope>
</reference>
<feature type="compositionally biased region" description="Basic and acidic residues" evidence="1">
    <location>
        <begin position="1423"/>
        <end position="1436"/>
    </location>
</feature>
<feature type="compositionally biased region" description="Basic and acidic residues" evidence="1">
    <location>
        <begin position="1588"/>
        <end position="1622"/>
    </location>
</feature>
<feature type="compositionally biased region" description="Basic and acidic residues" evidence="1">
    <location>
        <begin position="1564"/>
        <end position="1574"/>
    </location>
</feature>
<feature type="compositionally biased region" description="Low complexity" evidence="1">
    <location>
        <begin position="438"/>
        <end position="452"/>
    </location>
</feature>
<feature type="region of interest" description="Disordered" evidence="1">
    <location>
        <begin position="1138"/>
        <end position="1311"/>
    </location>
</feature>
<feature type="compositionally biased region" description="Basic and acidic residues" evidence="1">
    <location>
        <begin position="1710"/>
        <end position="1719"/>
    </location>
</feature>
<feature type="compositionally biased region" description="Polar residues" evidence="1">
    <location>
        <begin position="1957"/>
        <end position="1969"/>
    </location>
</feature>
<feature type="compositionally biased region" description="Low complexity" evidence="1">
    <location>
        <begin position="243"/>
        <end position="256"/>
    </location>
</feature>
<feature type="compositionally biased region" description="Low complexity" evidence="1">
    <location>
        <begin position="545"/>
        <end position="560"/>
    </location>
</feature>
<feature type="compositionally biased region" description="Polar residues" evidence="1">
    <location>
        <begin position="2181"/>
        <end position="2192"/>
    </location>
</feature>
<comment type="caution">
    <text evidence="3">The sequence shown here is derived from an EMBL/GenBank/DDBJ whole genome shotgun (WGS) entry which is preliminary data.</text>
</comment>
<dbReference type="PROSITE" id="PS50021">
    <property type="entry name" value="CH"/>
    <property type="match status" value="1"/>
</dbReference>
<feature type="compositionally biased region" description="Low complexity" evidence="1">
    <location>
        <begin position="2471"/>
        <end position="2481"/>
    </location>
</feature>
<feature type="domain" description="Calponin-homology (CH)" evidence="2">
    <location>
        <begin position="2930"/>
        <end position="3037"/>
    </location>
</feature>
<feature type="compositionally biased region" description="Basic and acidic residues" evidence="1">
    <location>
        <begin position="1753"/>
        <end position="1780"/>
    </location>
</feature>
<feature type="compositionally biased region" description="Polar residues" evidence="1">
    <location>
        <begin position="574"/>
        <end position="587"/>
    </location>
</feature>